<name>C5BUX0_BEUC1</name>
<reference evidence="1" key="1">
    <citation type="journal article" date="2009" name="Stand. Genomic Sci.">
        <title>Complete genome sequence of Beutenbergia cavernae type strain (HKI 0122).</title>
        <authorList>
            <person name="Land M."/>
            <person name="Pukall R."/>
            <person name="Abt B."/>
            <person name="Goker M."/>
            <person name="Rohde M."/>
            <person name="Glavina Del Rio T."/>
            <person name="Tice H."/>
            <person name="Copeland A."/>
            <person name="Cheng J.F."/>
            <person name="Lucas S."/>
            <person name="Chen F."/>
            <person name="Nolan M."/>
            <person name="Bruce D."/>
            <person name="Goodwin L."/>
            <person name="Pitluck S."/>
            <person name="Ivanova N."/>
            <person name="Mavromatis K."/>
            <person name="Ovchinnikova G."/>
            <person name="Pati A."/>
            <person name="Chen A."/>
            <person name="Palaniappan K."/>
            <person name="Hauser L."/>
            <person name="Chang Y.J."/>
            <person name="Jefferies C.C."/>
            <person name="Saunders E."/>
            <person name="Brettin T."/>
            <person name="Detter J.C."/>
            <person name="Han C."/>
            <person name="Chain P."/>
            <person name="Bristow J."/>
            <person name="Eisen J.A."/>
            <person name="Markowitz V."/>
            <person name="Hugenholtz P."/>
            <person name="Kyrpides N.C."/>
            <person name="Klenk H.P."/>
            <person name="Lapidus A."/>
        </authorList>
    </citation>
    <scope>NUCLEOTIDE SEQUENCE [LARGE SCALE GENOMIC DNA]</scope>
    <source>
        <strain evidence="1">DSM 12333</strain>
    </source>
</reference>
<dbReference type="KEGG" id="bcv:Bcav_0078"/>
<dbReference type="OrthoDB" id="3568381at2"/>
<dbReference type="EMBL" id="CP001618">
    <property type="protein sequence ID" value="ACQ78344.1"/>
    <property type="molecule type" value="Genomic_DNA"/>
</dbReference>
<sequence>MTRESPADLLALHAVRITGFADTPVLADRVGLGTAAATEALEDAEARGWVRRAAFADLAGWSLTDAGRAENERALAAELAATGRGDDVRAVYRDFLPLNARLQRACTDWQLRPAPGGRLAANDHTDQEWDAGVVRELAALDTEVGPLAARLEAVLTRFRGYDARFGSALRRVRAGDDSWVDGTDVDSCHRVWFELHEDLVATLGIDRGAEPCVS</sequence>
<dbReference type="eggNOG" id="ENOG502ZK49">
    <property type="taxonomic scope" value="Bacteria"/>
</dbReference>
<dbReference type="Proteomes" id="UP000007962">
    <property type="component" value="Chromosome"/>
</dbReference>
<evidence type="ECO:0000313" key="2">
    <source>
        <dbReference type="Proteomes" id="UP000007962"/>
    </source>
</evidence>
<organism evidence="1 2">
    <name type="scientific">Beutenbergia cavernae (strain ATCC BAA-8 / DSM 12333 / CCUG 43141 / JCM 11478 / NBRC 16432 / NCIMB 13614 / HKI 0122)</name>
    <dbReference type="NCBI Taxonomy" id="471853"/>
    <lineage>
        <taxon>Bacteria</taxon>
        <taxon>Bacillati</taxon>
        <taxon>Actinomycetota</taxon>
        <taxon>Actinomycetes</taxon>
        <taxon>Micrococcales</taxon>
        <taxon>Beutenbergiaceae</taxon>
        <taxon>Beutenbergia</taxon>
    </lineage>
</organism>
<accession>C5BUX0</accession>
<dbReference type="HOGENOM" id="CLU_110202_0_0_11"/>
<dbReference type="AlphaFoldDB" id="C5BUX0"/>
<dbReference type="STRING" id="471853.Bcav_0078"/>
<proteinExistence type="predicted"/>
<dbReference type="RefSeq" id="WP_012725124.1">
    <property type="nucleotide sequence ID" value="NC_012669.1"/>
</dbReference>
<keyword evidence="2" id="KW-1185">Reference proteome</keyword>
<evidence type="ECO:0000313" key="1">
    <source>
        <dbReference type="EMBL" id="ACQ78344.1"/>
    </source>
</evidence>
<gene>
    <name evidence="1" type="ordered locus">Bcav_0078</name>
</gene>
<protein>
    <submittedName>
        <fullName evidence="1">Putative transcriptional regulator</fullName>
    </submittedName>
</protein>